<proteinExistence type="predicted"/>
<reference evidence="11" key="1">
    <citation type="submission" date="2020-11" db="EMBL/GenBank/DDBJ databases">
        <authorList>
            <person name="Tran Van P."/>
        </authorList>
    </citation>
    <scope>NUCLEOTIDE SEQUENCE</scope>
</reference>
<evidence type="ECO:0000256" key="7">
    <source>
        <dbReference type="RuleBase" id="RU363034"/>
    </source>
</evidence>
<keyword evidence="1 7" id="KW-0645">Protease</keyword>
<dbReference type="InterPro" id="IPR001314">
    <property type="entry name" value="Peptidase_S1A"/>
</dbReference>
<dbReference type="SUPFAM" id="SSF50494">
    <property type="entry name" value="Trypsin-like serine proteases"/>
    <property type="match status" value="1"/>
</dbReference>
<dbReference type="PRINTS" id="PR00722">
    <property type="entry name" value="CHYMOTRYPSIN"/>
</dbReference>
<accession>A0A7R9BXR9</accession>
<feature type="disulfide bond" evidence="6">
    <location>
        <begin position="32"/>
        <end position="42"/>
    </location>
</feature>
<dbReference type="InterPro" id="IPR001190">
    <property type="entry name" value="SRCR"/>
</dbReference>
<keyword evidence="12" id="KW-1185">Reference proteome</keyword>
<feature type="region of interest" description="Disordered" evidence="8">
    <location>
        <begin position="220"/>
        <end position="244"/>
    </location>
</feature>
<dbReference type="SMART" id="SM00020">
    <property type="entry name" value="Tryp_SPc"/>
    <property type="match status" value="1"/>
</dbReference>
<dbReference type="InterPro" id="IPR050127">
    <property type="entry name" value="Serine_Proteases_S1"/>
</dbReference>
<evidence type="ECO:0000313" key="11">
    <source>
        <dbReference type="EMBL" id="CAD7283535.1"/>
    </source>
</evidence>
<dbReference type="PROSITE" id="PS00134">
    <property type="entry name" value="TRYPSIN_HIS"/>
    <property type="match status" value="1"/>
</dbReference>
<keyword evidence="4 6" id="KW-1015">Disulfide bond</keyword>
<feature type="domain" description="SRCR" evidence="10">
    <location>
        <begin position="1"/>
        <end position="63"/>
    </location>
</feature>
<dbReference type="Proteomes" id="UP000678499">
    <property type="component" value="Unassembled WGS sequence"/>
</dbReference>
<dbReference type="PROSITE" id="PS50287">
    <property type="entry name" value="SRCR_2"/>
    <property type="match status" value="2"/>
</dbReference>
<dbReference type="GO" id="GO:0016020">
    <property type="term" value="C:membrane"/>
    <property type="evidence" value="ECO:0007669"/>
    <property type="project" value="InterPro"/>
</dbReference>
<evidence type="ECO:0000256" key="2">
    <source>
        <dbReference type="ARBA" id="ARBA00022801"/>
    </source>
</evidence>
<dbReference type="InterPro" id="IPR001254">
    <property type="entry name" value="Trypsin_dom"/>
</dbReference>
<feature type="domain" description="SRCR" evidence="10">
    <location>
        <begin position="135"/>
        <end position="180"/>
    </location>
</feature>
<dbReference type="InterPro" id="IPR009003">
    <property type="entry name" value="Peptidase_S1_PA"/>
</dbReference>
<name>A0A7R9BXR9_9CRUS</name>
<dbReference type="GO" id="GO:0004252">
    <property type="term" value="F:serine-type endopeptidase activity"/>
    <property type="evidence" value="ECO:0007669"/>
    <property type="project" value="InterPro"/>
</dbReference>
<dbReference type="PROSITE" id="PS50240">
    <property type="entry name" value="TRYPSIN_DOM"/>
    <property type="match status" value="1"/>
</dbReference>
<comment type="caution">
    <text evidence="6">Lacks conserved residue(s) required for the propagation of feature annotation.</text>
</comment>
<dbReference type="FunFam" id="2.40.10.10:FF:000053">
    <property type="entry name" value="Neurotrypsin"/>
    <property type="match status" value="1"/>
</dbReference>
<gene>
    <name evidence="11" type="ORF">NMOB1V02_LOCUS11150</name>
</gene>
<dbReference type="InterPro" id="IPR043504">
    <property type="entry name" value="Peptidase_S1_PA_chymotrypsin"/>
</dbReference>
<evidence type="ECO:0000256" key="8">
    <source>
        <dbReference type="SAM" id="MobiDB-lite"/>
    </source>
</evidence>
<evidence type="ECO:0000256" key="6">
    <source>
        <dbReference type="PROSITE-ProRule" id="PRU00196"/>
    </source>
</evidence>
<keyword evidence="3 7" id="KW-0720">Serine protease</keyword>
<dbReference type="OrthoDB" id="5979691at2759"/>
<dbReference type="Gene3D" id="3.10.250.10">
    <property type="entry name" value="SRCR-like domain"/>
    <property type="match status" value="2"/>
</dbReference>
<evidence type="ECO:0000259" key="9">
    <source>
        <dbReference type="PROSITE" id="PS50240"/>
    </source>
</evidence>
<dbReference type="EMBL" id="CAJPEX010005589">
    <property type="protein sequence ID" value="CAG0923687.1"/>
    <property type="molecule type" value="Genomic_DNA"/>
</dbReference>
<dbReference type="PANTHER" id="PTHR24264">
    <property type="entry name" value="TRYPSIN-RELATED"/>
    <property type="match status" value="1"/>
</dbReference>
<dbReference type="AlphaFoldDB" id="A0A7R9BXR9"/>
<protein>
    <submittedName>
        <fullName evidence="11">Uncharacterized protein</fullName>
    </submittedName>
</protein>
<dbReference type="Pfam" id="PF00089">
    <property type="entry name" value="Trypsin"/>
    <property type="match status" value="1"/>
</dbReference>
<dbReference type="GO" id="GO:0005615">
    <property type="term" value="C:extracellular space"/>
    <property type="evidence" value="ECO:0007669"/>
    <property type="project" value="TreeGrafter"/>
</dbReference>
<dbReference type="InterPro" id="IPR036772">
    <property type="entry name" value="SRCR-like_dom_sf"/>
</dbReference>
<dbReference type="SMART" id="SM00202">
    <property type="entry name" value="SR"/>
    <property type="match status" value="2"/>
</dbReference>
<keyword evidence="2 7" id="KW-0378">Hydrolase</keyword>
<dbReference type="CDD" id="cd00190">
    <property type="entry name" value="Tryp_SPc"/>
    <property type="match status" value="1"/>
</dbReference>
<evidence type="ECO:0000256" key="3">
    <source>
        <dbReference type="ARBA" id="ARBA00022825"/>
    </source>
</evidence>
<sequence>MMGIRQGGRFLPKTESTFGPGIGPIWLDELECNGEESSVAECIHEAWGAGNCRHDEDVAVECFDTSSELVTDTRHFCDLGPQYCQTCADCEMLTRFPAQHLQIDEEKSSLVGPRLLGLILGRQGGRFLPKTESTFGPGIGPIWLDELECNGEESSVAECIHEAWGAGNCRHDEDVAVECFDTSSELVTSTANPSSGHETLLRPRPAILPSVCGLRDVDEISGTTSPNRRGKVIAGRTTTPGAHPWQASLRIRSGTKSTHWCGAVIVSPNHVITAAHCLEDYPKKAYVIRVGDYDTQVEDLEEQEFHIEEMYTHEKKHESIRYNNDVALIKLKSSRESFVGSAIKFGTKVQAICLPDPGSAVYSPGRNCTLSGWGSTGVSYAFKLQSATVPILADSACRQPNVYGDRITTGMFCAGFLTGGIDSCQGDSGGPLTCVDDGVHYLYGIISWGHGCAQPNRPGVYTKVTHYLGWIFEHLNL</sequence>
<dbReference type="InterPro" id="IPR018114">
    <property type="entry name" value="TRYPSIN_HIS"/>
</dbReference>
<dbReference type="Gene3D" id="2.40.10.10">
    <property type="entry name" value="Trypsin-like serine proteases"/>
    <property type="match status" value="1"/>
</dbReference>
<dbReference type="EMBL" id="OA887626">
    <property type="protein sequence ID" value="CAD7283535.1"/>
    <property type="molecule type" value="Genomic_DNA"/>
</dbReference>
<keyword evidence="5" id="KW-0325">Glycoprotein</keyword>
<feature type="domain" description="Peptidase S1" evidence="9">
    <location>
        <begin position="232"/>
        <end position="476"/>
    </location>
</feature>
<dbReference type="SUPFAM" id="SSF56487">
    <property type="entry name" value="SRCR-like"/>
    <property type="match status" value="2"/>
</dbReference>
<evidence type="ECO:0000256" key="1">
    <source>
        <dbReference type="ARBA" id="ARBA00022670"/>
    </source>
</evidence>
<evidence type="ECO:0000313" key="12">
    <source>
        <dbReference type="Proteomes" id="UP000678499"/>
    </source>
</evidence>
<dbReference type="PROSITE" id="PS00135">
    <property type="entry name" value="TRYPSIN_SER"/>
    <property type="match status" value="1"/>
</dbReference>
<organism evidence="11">
    <name type="scientific">Notodromas monacha</name>
    <dbReference type="NCBI Taxonomy" id="399045"/>
    <lineage>
        <taxon>Eukaryota</taxon>
        <taxon>Metazoa</taxon>
        <taxon>Ecdysozoa</taxon>
        <taxon>Arthropoda</taxon>
        <taxon>Crustacea</taxon>
        <taxon>Oligostraca</taxon>
        <taxon>Ostracoda</taxon>
        <taxon>Podocopa</taxon>
        <taxon>Podocopida</taxon>
        <taxon>Cypridocopina</taxon>
        <taxon>Cypridoidea</taxon>
        <taxon>Cyprididae</taxon>
        <taxon>Notodromas</taxon>
    </lineage>
</organism>
<evidence type="ECO:0000259" key="10">
    <source>
        <dbReference type="PROSITE" id="PS50287"/>
    </source>
</evidence>
<dbReference type="InterPro" id="IPR033116">
    <property type="entry name" value="TRYPSIN_SER"/>
</dbReference>
<evidence type="ECO:0000256" key="5">
    <source>
        <dbReference type="ARBA" id="ARBA00023180"/>
    </source>
</evidence>
<feature type="disulfide bond" evidence="6">
    <location>
        <begin position="149"/>
        <end position="159"/>
    </location>
</feature>
<evidence type="ECO:0000256" key="4">
    <source>
        <dbReference type="ARBA" id="ARBA00023157"/>
    </source>
</evidence>
<dbReference type="PANTHER" id="PTHR24264:SF54">
    <property type="entry name" value="PEPTIDASE S1 DOMAIN-CONTAINING PROTEIN"/>
    <property type="match status" value="1"/>
</dbReference>
<dbReference type="GO" id="GO:0006508">
    <property type="term" value="P:proteolysis"/>
    <property type="evidence" value="ECO:0007669"/>
    <property type="project" value="UniProtKB-KW"/>
</dbReference>
<dbReference type="Pfam" id="PF00530">
    <property type="entry name" value="SRCR"/>
    <property type="match status" value="2"/>
</dbReference>